<gene>
    <name evidence="2" type="ORF">JRQ81_012360</name>
</gene>
<dbReference type="Proteomes" id="UP001142489">
    <property type="component" value="Unassembled WGS sequence"/>
</dbReference>
<comment type="caution">
    <text evidence="2">The sequence shown here is derived from an EMBL/GenBank/DDBJ whole genome shotgun (WGS) entry which is preliminary data.</text>
</comment>
<dbReference type="PANTHER" id="PTHR45913:SF21">
    <property type="entry name" value="DUF4371 DOMAIN-CONTAINING PROTEIN"/>
    <property type="match status" value="1"/>
</dbReference>
<reference evidence="2" key="1">
    <citation type="journal article" date="2023" name="DNA Res.">
        <title>Chromosome-level genome assembly of Phrynocephalus forsythii using third-generation DNA sequencing and Hi-C analysis.</title>
        <authorList>
            <person name="Qi Y."/>
            <person name="Zhao W."/>
            <person name="Zhao Y."/>
            <person name="Niu C."/>
            <person name="Cao S."/>
            <person name="Zhang Y."/>
        </authorList>
    </citation>
    <scope>NUCLEOTIDE SEQUENCE</scope>
    <source>
        <tissue evidence="2">Muscle</tissue>
    </source>
</reference>
<dbReference type="OrthoDB" id="8865791at2759"/>
<dbReference type="EMBL" id="JAPFRF010000003">
    <property type="protein sequence ID" value="KAJ7338476.1"/>
    <property type="molecule type" value="Genomic_DNA"/>
</dbReference>
<name>A0A9Q0Y0Z1_9SAUR</name>
<feature type="region of interest" description="Disordered" evidence="1">
    <location>
        <begin position="1"/>
        <end position="20"/>
    </location>
</feature>
<evidence type="ECO:0000256" key="1">
    <source>
        <dbReference type="SAM" id="MobiDB-lite"/>
    </source>
</evidence>
<dbReference type="PANTHER" id="PTHR45913">
    <property type="entry name" value="EPM2A-INTERACTING PROTEIN 1"/>
    <property type="match status" value="1"/>
</dbReference>
<accession>A0A9Q0Y0Z1</accession>
<keyword evidence="3" id="KW-1185">Reference proteome</keyword>
<proteinExistence type="predicted"/>
<sequence length="87" mass="9896">GNLERHHKALHNNKFDADFPPKSEIHKLKIKELKSKLATQQQLMAKPRSHSVNATTASFKVTNLIAKKCNPFTEGEFAKDCFLDCFL</sequence>
<organism evidence="2 3">
    <name type="scientific">Phrynocephalus forsythii</name>
    <dbReference type="NCBI Taxonomy" id="171643"/>
    <lineage>
        <taxon>Eukaryota</taxon>
        <taxon>Metazoa</taxon>
        <taxon>Chordata</taxon>
        <taxon>Craniata</taxon>
        <taxon>Vertebrata</taxon>
        <taxon>Euteleostomi</taxon>
        <taxon>Lepidosauria</taxon>
        <taxon>Squamata</taxon>
        <taxon>Bifurcata</taxon>
        <taxon>Unidentata</taxon>
        <taxon>Episquamata</taxon>
        <taxon>Toxicofera</taxon>
        <taxon>Iguania</taxon>
        <taxon>Acrodonta</taxon>
        <taxon>Agamidae</taxon>
        <taxon>Agaminae</taxon>
        <taxon>Phrynocephalus</taxon>
    </lineage>
</organism>
<evidence type="ECO:0000313" key="3">
    <source>
        <dbReference type="Proteomes" id="UP001142489"/>
    </source>
</evidence>
<evidence type="ECO:0000313" key="2">
    <source>
        <dbReference type="EMBL" id="KAJ7338476.1"/>
    </source>
</evidence>
<feature type="non-terminal residue" evidence="2">
    <location>
        <position position="1"/>
    </location>
</feature>
<feature type="compositionally biased region" description="Basic residues" evidence="1">
    <location>
        <begin position="1"/>
        <end position="11"/>
    </location>
</feature>
<protein>
    <submittedName>
        <fullName evidence="2">Uncharacterized protein</fullName>
    </submittedName>
</protein>
<dbReference type="AlphaFoldDB" id="A0A9Q0Y0Z1"/>